<evidence type="ECO:0000256" key="10">
    <source>
        <dbReference type="ARBA" id="ARBA00023273"/>
    </source>
</evidence>
<dbReference type="CTD" id="79583"/>
<evidence type="ECO:0000256" key="4">
    <source>
        <dbReference type="ARBA" id="ARBA00022475"/>
    </source>
</evidence>
<dbReference type="GO" id="GO:0035869">
    <property type="term" value="C:ciliary transition zone"/>
    <property type="evidence" value="ECO:0007669"/>
    <property type="project" value="TreeGrafter"/>
</dbReference>
<dbReference type="InterPro" id="IPR019306">
    <property type="entry name" value="TMEM231"/>
</dbReference>
<keyword evidence="7" id="KW-0969">Cilium</keyword>
<keyword evidence="14" id="KW-1185">Reference proteome</keyword>
<dbReference type="OMA" id="PALYTRY"/>
<organism evidence="13 14">
    <name type="scientific">Patiria miniata</name>
    <name type="common">Bat star</name>
    <name type="synonym">Asterina miniata</name>
    <dbReference type="NCBI Taxonomy" id="46514"/>
    <lineage>
        <taxon>Eukaryota</taxon>
        <taxon>Metazoa</taxon>
        <taxon>Echinodermata</taxon>
        <taxon>Eleutherozoa</taxon>
        <taxon>Asterozoa</taxon>
        <taxon>Asteroidea</taxon>
        <taxon>Valvatacea</taxon>
        <taxon>Valvatida</taxon>
        <taxon>Asterinidae</taxon>
        <taxon>Patiria</taxon>
    </lineage>
</organism>
<evidence type="ECO:0000256" key="9">
    <source>
        <dbReference type="ARBA" id="ARBA00023180"/>
    </source>
</evidence>
<dbReference type="AlphaFoldDB" id="A0A914B2Y8"/>
<protein>
    <recommendedName>
        <fullName evidence="3">Transmembrane protein 231</fullName>
    </recommendedName>
</protein>
<dbReference type="PANTHER" id="PTHR14605">
    <property type="entry name" value="CHST5 PROTEIN"/>
    <property type="match status" value="1"/>
</dbReference>
<proteinExistence type="inferred from homology"/>
<dbReference type="Pfam" id="PF10149">
    <property type="entry name" value="TM231"/>
    <property type="match status" value="1"/>
</dbReference>
<dbReference type="EnsemblMetazoa" id="XM_038214241.1">
    <property type="protein sequence ID" value="XP_038070169.1"/>
    <property type="gene ID" value="LOC119739345"/>
</dbReference>
<dbReference type="GO" id="GO:0060271">
    <property type="term" value="P:cilium assembly"/>
    <property type="evidence" value="ECO:0007669"/>
    <property type="project" value="TreeGrafter"/>
</dbReference>
<dbReference type="OrthoDB" id="426438at2759"/>
<accession>A0A914B2Y8</accession>
<dbReference type="GeneID" id="119739345"/>
<feature type="transmembrane region" description="Helical" evidence="12">
    <location>
        <begin position="21"/>
        <end position="44"/>
    </location>
</feature>
<comment type="function">
    <text evidence="11">Transmembrane component of the tectonic-like complex, a complex localized at the transition zone of primary cilia and acting as a barrier that prevents diffusion of transmembrane proteins between the cilia and plasma membranes. Required for ciliogenesis and sonic hedgehog/SHH signaling.</text>
</comment>
<evidence type="ECO:0000256" key="3">
    <source>
        <dbReference type="ARBA" id="ARBA00015087"/>
    </source>
</evidence>
<evidence type="ECO:0000313" key="14">
    <source>
        <dbReference type="Proteomes" id="UP000887568"/>
    </source>
</evidence>
<dbReference type="GO" id="GO:0032880">
    <property type="term" value="P:regulation of protein localization"/>
    <property type="evidence" value="ECO:0007669"/>
    <property type="project" value="TreeGrafter"/>
</dbReference>
<sequence length="311" mass="36742">MAVREIYSHPVYQRYKTSLCTSATFFVIAAFLFTLFAPFILVFWSEGLWLKNAFYREQPTVQFKHQMLLLVDTQDEASYLAWSTYQNFNQLQQQHLRIPLVKTRKEDNNRDGRYDMLHFSVSVPVLATENVLGVKLILLFDYRLYRFSSLRMEAMAYMEHTSPLSGSEFIADGELRLRLKMPLSHKAVDTRYDTPVINGDSVFVSDYQLSKIFSDYISRNVSTYFECRYPVWQRGPSSSETFLIRGTVRYPEELLVYIPGFFQVLIWAWVQYLAVLLIFIYLIARVKTFIFQNQLIRTIVERPFVPKDHRL</sequence>
<evidence type="ECO:0000256" key="11">
    <source>
        <dbReference type="ARBA" id="ARBA00024803"/>
    </source>
</evidence>
<dbReference type="GO" id="GO:0060170">
    <property type="term" value="C:ciliary membrane"/>
    <property type="evidence" value="ECO:0007669"/>
    <property type="project" value="UniProtKB-SubCell"/>
</dbReference>
<feature type="transmembrane region" description="Helical" evidence="12">
    <location>
        <begin position="254"/>
        <end position="284"/>
    </location>
</feature>
<keyword evidence="6 12" id="KW-1133">Transmembrane helix</keyword>
<keyword evidence="8 12" id="KW-0472">Membrane</keyword>
<evidence type="ECO:0000256" key="1">
    <source>
        <dbReference type="ARBA" id="ARBA00004272"/>
    </source>
</evidence>
<reference evidence="13" key="1">
    <citation type="submission" date="2022-11" db="UniProtKB">
        <authorList>
            <consortium name="EnsemblMetazoa"/>
        </authorList>
    </citation>
    <scope>IDENTIFICATION</scope>
</reference>
<keyword evidence="5 12" id="KW-0812">Transmembrane</keyword>
<evidence type="ECO:0000256" key="8">
    <source>
        <dbReference type="ARBA" id="ARBA00023136"/>
    </source>
</evidence>
<evidence type="ECO:0000256" key="6">
    <source>
        <dbReference type="ARBA" id="ARBA00022989"/>
    </source>
</evidence>
<evidence type="ECO:0000313" key="13">
    <source>
        <dbReference type="EnsemblMetazoa" id="XP_038070169.1"/>
    </source>
</evidence>
<evidence type="ECO:0000256" key="7">
    <source>
        <dbReference type="ARBA" id="ARBA00023069"/>
    </source>
</evidence>
<name>A0A914B2Y8_PATMI</name>
<evidence type="ECO:0000256" key="2">
    <source>
        <dbReference type="ARBA" id="ARBA00009082"/>
    </source>
</evidence>
<keyword evidence="9" id="KW-0325">Glycoprotein</keyword>
<comment type="subcellular location">
    <subcellularLocation>
        <location evidence="1">Cell projection</location>
        <location evidence="1">Cilium membrane</location>
        <topology evidence="1">Multi-pass membrane protein</topology>
    </subcellularLocation>
</comment>
<comment type="similarity">
    <text evidence="2">Belongs to the TMEM231 family.</text>
</comment>
<keyword evidence="10" id="KW-0966">Cell projection</keyword>
<keyword evidence="4" id="KW-1003">Cell membrane</keyword>
<dbReference type="PANTHER" id="PTHR14605:SF1">
    <property type="entry name" value="TRANSMEMBRANE PROTEIN 231"/>
    <property type="match status" value="1"/>
</dbReference>
<dbReference type="Proteomes" id="UP000887568">
    <property type="component" value="Unplaced"/>
</dbReference>
<evidence type="ECO:0000256" key="12">
    <source>
        <dbReference type="SAM" id="Phobius"/>
    </source>
</evidence>
<evidence type="ECO:0000256" key="5">
    <source>
        <dbReference type="ARBA" id="ARBA00022692"/>
    </source>
</evidence>
<dbReference type="RefSeq" id="XP_038070169.1">
    <property type="nucleotide sequence ID" value="XM_038214241.1"/>
</dbReference>